<organism evidence="2 3">
    <name type="scientific">Alligator mississippiensis</name>
    <name type="common">American alligator</name>
    <dbReference type="NCBI Taxonomy" id="8496"/>
    <lineage>
        <taxon>Eukaryota</taxon>
        <taxon>Metazoa</taxon>
        <taxon>Chordata</taxon>
        <taxon>Craniata</taxon>
        <taxon>Vertebrata</taxon>
        <taxon>Euteleostomi</taxon>
        <taxon>Archelosauria</taxon>
        <taxon>Archosauria</taxon>
        <taxon>Crocodylia</taxon>
        <taxon>Alligatoridae</taxon>
        <taxon>Alligatorinae</taxon>
        <taxon>Alligator</taxon>
    </lineage>
</organism>
<reference evidence="2 3" key="1">
    <citation type="journal article" date="2012" name="Genome Biol.">
        <title>Sequencing three crocodilian genomes to illuminate the evolution of archosaurs and amniotes.</title>
        <authorList>
            <person name="St John J.A."/>
            <person name="Braun E.L."/>
            <person name="Isberg S.R."/>
            <person name="Miles L.G."/>
            <person name="Chong A.Y."/>
            <person name="Gongora J."/>
            <person name="Dalzell P."/>
            <person name="Moran C."/>
            <person name="Bed'hom B."/>
            <person name="Abzhanov A."/>
            <person name="Burgess S.C."/>
            <person name="Cooksey A.M."/>
            <person name="Castoe T.A."/>
            <person name="Crawford N.G."/>
            <person name="Densmore L.D."/>
            <person name="Drew J.C."/>
            <person name="Edwards S.V."/>
            <person name="Faircloth B.C."/>
            <person name="Fujita M.K."/>
            <person name="Greenwold M.J."/>
            <person name="Hoffmann F.G."/>
            <person name="Howard J.M."/>
            <person name="Iguchi T."/>
            <person name="Janes D.E."/>
            <person name="Khan S.Y."/>
            <person name="Kohno S."/>
            <person name="de Koning A.J."/>
            <person name="Lance S.L."/>
            <person name="McCarthy F.M."/>
            <person name="McCormack J.E."/>
            <person name="Merchant M.E."/>
            <person name="Peterson D.G."/>
            <person name="Pollock D.D."/>
            <person name="Pourmand N."/>
            <person name="Raney B.J."/>
            <person name="Roessler K.A."/>
            <person name="Sanford J.R."/>
            <person name="Sawyer R.H."/>
            <person name="Schmidt C.J."/>
            <person name="Triplett E.W."/>
            <person name="Tuberville T.D."/>
            <person name="Venegas-Anaya M."/>
            <person name="Howard J.T."/>
            <person name="Jarvis E.D."/>
            <person name="Guillette L.J.Jr."/>
            <person name="Glenn T.C."/>
            <person name="Green R.E."/>
            <person name="Ray D.A."/>
        </authorList>
    </citation>
    <scope>NUCLEOTIDE SEQUENCE [LARGE SCALE GENOMIC DNA]</scope>
    <source>
        <strain evidence="2">KSC_2009_1</strain>
    </source>
</reference>
<evidence type="ECO:0000313" key="3">
    <source>
        <dbReference type="Proteomes" id="UP000050525"/>
    </source>
</evidence>
<evidence type="ECO:0000313" key="2">
    <source>
        <dbReference type="EMBL" id="KYO47971.1"/>
    </source>
</evidence>
<name>A0A151PFV9_ALLMI</name>
<dbReference type="Proteomes" id="UP000050525">
    <property type="component" value="Unassembled WGS sequence"/>
</dbReference>
<sequence length="99" mass="11390">MQELFVKEAWKYGESCVENRSDVNLKDKQTRQQASRSELTRREEHQASLTGGKGLGRTGRTSRWGSSWEEPQERKADKTADEQVRKKETPGRPEGWKGP</sequence>
<gene>
    <name evidence="2" type="ORF">Y1Q_0022129</name>
</gene>
<dbReference type="AlphaFoldDB" id="A0A151PFV9"/>
<keyword evidence="3" id="KW-1185">Reference proteome</keyword>
<feature type="compositionally biased region" description="Basic and acidic residues" evidence="1">
    <location>
        <begin position="20"/>
        <end position="30"/>
    </location>
</feature>
<comment type="caution">
    <text evidence="2">The sequence shown here is derived from an EMBL/GenBank/DDBJ whole genome shotgun (WGS) entry which is preliminary data.</text>
</comment>
<protein>
    <submittedName>
        <fullName evidence="2">Uncharacterized protein</fullName>
    </submittedName>
</protein>
<feature type="region of interest" description="Disordered" evidence="1">
    <location>
        <begin position="20"/>
        <end position="99"/>
    </location>
</feature>
<dbReference type="EMBL" id="AKHW03000275">
    <property type="protein sequence ID" value="KYO47971.1"/>
    <property type="molecule type" value="Genomic_DNA"/>
</dbReference>
<accession>A0A151PFV9</accession>
<proteinExistence type="predicted"/>
<feature type="compositionally biased region" description="Basic and acidic residues" evidence="1">
    <location>
        <begin position="71"/>
        <end position="99"/>
    </location>
</feature>
<evidence type="ECO:0000256" key="1">
    <source>
        <dbReference type="SAM" id="MobiDB-lite"/>
    </source>
</evidence>